<dbReference type="InterPro" id="IPR022742">
    <property type="entry name" value="Hydrolase_4"/>
</dbReference>
<proteinExistence type="predicted"/>
<reference evidence="2" key="1">
    <citation type="submission" date="2020-12" db="EMBL/GenBank/DDBJ databases">
        <title>Desulfobium dissulfuricans gen. nov., sp. nov., a novel mesophilic, sulfate-reducing bacterium isolated from a deep-sea hydrothermal vent.</title>
        <authorList>
            <person name="Hashimoto Y."/>
            <person name="Tame A."/>
            <person name="Sawayama S."/>
            <person name="Miyazaki J."/>
            <person name="Takai K."/>
            <person name="Nakagawa S."/>
        </authorList>
    </citation>
    <scope>NUCLEOTIDE SEQUENCE</scope>
    <source>
        <strain evidence="2">GF1</strain>
    </source>
</reference>
<dbReference type="Pfam" id="PF12146">
    <property type="entry name" value="Hydrolase_4"/>
    <property type="match status" value="1"/>
</dbReference>
<protein>
    <recommendedName>
        <fullName evidence="1">Serine aminopeptidase S33 domain-containing protein</fullName>
    </recommendedName>
</protein>
<name>A0A915U0Z8_9BACT</name>
<feature type="domain" description="Serine aminopeptidase S33" evidence="1">
    <location>
        <begin position="56"/>
        <end position="158"/>
    </location>
</feature>
<dbReference type="InterPro" id="IPR029058">
    <property type="entry name" value="AB_hydrolase_fold"/>
</dbReference>
<dbReference type="KEGG" id="ddu:GF1_18570"/>
<evidence type="ECO:0000313" key="2">
    <source>
        <dbReference type="EMBL" id="BCO09481.1"/>
    </source>
</evidence>
<sequence length="276" mass="30523">MTANPLDSPEIQNILFHPRTCEKTPIPPGATDITVKMDDEATIGCRLFSAGLEAPTILFFHGNGEIVADYDEIGPRYVEAGMNFLITDYRGYGWSTGTPTASTLLDDAHTLYHFLRAWLKDQGYTDQLFIMGRSLGSACAIELASSYNDEIKGLIIDSGFAETLPLAKSLGLDLEAMGISEEETFNNGGKIESVTRPTFILHGQQDDLIPLWQAQKLHANCGARSKELQIVPGADHNSLIAVGGIYYFNAIKTFVEKVTGASDWRRRRKAYKEQQR</sequence>
<accession>A0A915U0Z8</accession>
<dbReference type="Proteomes" id="UP001063350">
    <property type="component" value="Chromosome"/>
</dbReference>
<dbReference type="SUPFAM" id="SSF53474">
    <property type="entry name" value="alpha/beta-Hydrolases"/>
    <property type="match status" value="1"/>
</dbReference>
<dbReference type="EMBL" id="AP024233">
    <property type="protein sequence ID" value="BCO09481.1"/>
    <property type="molecule type" value="Genomic_DNA"/>
</dbReference>
<dbReference type="AlphaFoldDB" id="A0A915U0Z8"/>
<dbReference type="RefSeq" id="WP_267926225.1">
    <property type="nucleotide sequence ID" value="NZ_AP024233.1"/>
</dbReference>
<dbReference type="Gene3D" id="3.40.50.1820">
    <property type="entry name" value="alpha/beta hydrolase"/>
    <property type="match status" value="1"/>
</dbReference>
<evidence type="ECO:0000313" key="3">
    <source>
        <dbReference type="Proteomes" id="UP001063350"/>
    </source>
</evidence>
<dbReference type="PANTHER" id="PTHR12277:SF81">
    <property type="entry name" value="PROTEIN ABHD13"/>
    <property type="match status" value="1"/>
</dbReference>
<gene>
    <name evidence="2" type="ORF">GF1_18570</name>
</gene>
<keyword evidence="3" id="KW-1185">Reference proteome</keyword>
<organism evidence="2 3">
    <name type="scientific">Desulfolithobacter dissulfuricans</name>
    <dbReference type="NCBI Taxonomy" id="2795293"/>
    <lineage>
        <taxon>Bacteria</taxon>
        <taxon>Pseudomonadati</taxon>
        <taxon>Thermodesulfobacteriota</taxon>
        <taxon>Desulfobulbia</taxon>
        <taxon>Desulfobulbales</taxon>
        <taxon>Desulfobulbaceae</taxon>
        <taxon>Desulfolithobacter</taxon>
    </lineage>
</organism>
<evidence type="ECO:0000259" key="1">
    <source>
        <dbReference type="Pfam" id="PF12146"/>
    </source>
</evidence>
<dbReference type="PANTHER" id="PTHR12277">
    <property type="entry name" value="ALPHA/BETA HYDROLASE DOMAIN-CONTAINING PROTEIN"/>
    <property type="match status" value="1"/>
</dbReference>